<evidence type="ECO:0000313" key="1">
    <source>
        <dbReference type="EMBL" id="EFH87641.1"/>
    </source>
</evidence>
<dbReference type="STRING" id="485913.Krac_8985"/>
<dbReference type="AlphaFoldDB" id="D6TQH4"/>
<proteinExistence type="predicted"/>
<evidence type="ECO:0000313" key="2">
    <source>
        <dbReference type="Proteomes" id="UP000004508"/>
    </source>
</evidence>
<reference evidence="1 2" key="1">
    <citation type="journal article" date="2011" name="Stand. Genomic Sci.">
        <title>Non-contiguous finished genome sequence and contextual data of the filamentous soil bacterium Ktedonobacter racemifer type strain (SOSP1-21).</title>
        <authorList>
            <person name="Chang Y.J."/>
            <person name="Land M."/>
            <person name="Hauser L."/>
            <person name="Chertkov O."/>
            <person name="Del Rio T.G."/>
            <person name="Nolan M."/>
            <person name="Copeland A."/>
            <person name="Tice H."/>
            <person name="Cheng J.F."/>
            <person name="Lucas S."/>
            <person name="Han C."/>
            <person name="Goodwin L."/>
            <person name="Pitluck S."/>
            <person name="Ivanova N."/>
            <person name="Ovchinikova G."/>
            <person name="Pati A."/>
            <person name="Chen A."/>
            <person name="Palaniappan K."/>
            <person name="Mavromatis K."/>
            <person name="Liolios K."/>
            <person name="Brettin T."/>
            <person name="Fiebig A."/>
            <person name="Rohde M."/>
            <person name="Abt B."/>
            <person name="Goker M."/>
            <person name="Detter J.C."/>
            <person name="Woyke T."/>
            <person name="Bristow J."/>
            <person name="Eisen J.A."/>
            <person name="Markowitz V."/>
            <person name="Hugenholtz P."/>
            <person name="Kyrpides N.C."/>
            <person name="Klenk H.P."/>
            <person name="Lapidus A."/>
        </authorList>
    </citation>
    <scope>NUCLEOTIDE SEQUENCE [LARGE SCALE GENOMIC DNA]</scope>
    <source>
        <strain evidence="2">DSM 44963</strain>
    </source>
</reference>
<dbReference type="EMBL" id="ADVG01000002">
    <property type="protein sequence ID" value="EFH87641.1"/>
    <property type="molecule type" value="Genomic_DNA"/>
</dbReference>
<keyword evidence="2" id="KW-1185">Reference proteome</keyword>
<gene>
    <name evidence="1" type="ORF">Krac_8985</name>
</gene>
<dbReference type="InParanoid" id="D6TQH4"/>
<sequence>MNLHEYPIITYRFGDNLTIWLSCWRRRVFLLHLAIRAREKLYLSEFYQENPFFAIEVITFKI</sequence>
<name>D6TQH4_KTERA</name>
<organism evidence="1 2">
    <name type="scientific">Ktedonobacter racemifer DSM 44963</name>
    <dbReference type="NCBI Taxonomy" id="485913"/>
    <lineage>
        <taxon>Bacteria</taxon>
        <taxon>Bacillati</taxon>
        <taxon>Chloroflexota</taxon>
        <taxon>Ktedonobacteria</taxon>
        <taxon>Ktedonobacterales</taxon>
        <taxon>Ktedonobacteraceae</taxon>
        <taxon>Ktedonobacter</taxon>
    </lineage>
</organism>
<comment type="caution">
    <text evidence="1">The sequence shown here is derived from an EMBL/GenBank/DDBJ whole genome shotgun (WGS) entry which is preliminary data.</text>
</comment>
<accession>D6TQH4</accession>
<dbReference type="Proteomes" id="UP000004508">
    <property type="component" value="Unassembled WGS sequence"/>
</dbReference>
<protein>
    <submittedName>
        <fullName evidence="1">Uncharacterized protein</fullName>
    </submittedName>
</protein>